<sequence length="86" mass="9481">MKSMKGTRLGFLVLKQRRCPLSIAMAMEISKRSDLVLHEGEEKEGDNQDPLPGYCNGSNGELGCEYGQPGPRIPSGYGLESMDLYE</sequence>
<comment type="caution">
    <text evidence="1">The sequence shown here is derived from an EMBL/GenBank/DDBJ whole genome shotgun (WGS) entry which is preliminary data.</text>
</comment>
<keyword evidence="2" id="KW-1185">Reference proteome</keyword>
<organism evidence="1 2">
    <name type="scientific">Salix brachista</name>
    <dbReference type="NCBI Taxonomy" id="2182728"/>
    <lineage>
        <taxon>Eukaryota</taxon>
        <taxon>Viridiplantae</taxon>
        <taxon>Streptophyta</taxon>
        <taxon>Embryophyta</taxon>
        <taxon>Tracheophyta</taxon>
        <taxon>Spermatophyta</taxon>
        <taxon>Magnoliopsida</taxon>
        <taxon>eudicotyledons</taxon>
        <taxon>Gunneridae</taxon>
        <taxon>Pentapetalae</taxon>
        <taxon>rosids</taxon>
        <taxon>fabids</taxon>
        <taxon>Malpighiales</taxon>
        <taxon>Salicaceae</taxon>
        <taxon>Saliceae</taxon>
        <taxon>Salix</taxon>
    </lineage>
</organism>
<dbReference type="EMBL" id="VDCV01000004">
    <property type="protein sequence ID" value="KAB5560501.1"/>
    <property type="molecule type" value="Genomic_DNA"/>
</dbReference>
<proteinExistence type="predicted"/>
<protein>
    <submittedName>
        <fullName evidence="1">Uncharacterized protein</fullName>
    </submittedName>
</protein>
<evidence type="ECO:0000313" key="2">
    <source>
        <dbReference type="Proteomes" id="UP000326939"/>
    </source>
</evidence>
<name>A0A5N5N234_9ROSI</name>
<evidence type="ECO:0000313" key="1">
    <source>
        <dbReference type="EMBL" id="KAB5560501.1"/>
    </source>
</evidence>
<accession>A0A5N5N234</accession>
<gene>
    <name evidence="1" type="ORF">DKX38_005458</name>
</gene>
<dbReference type="Proteomes" id="UP000326939">
    <property type="component" value="Chromosome 4"/>
</dbReference>
<reference evidence="2" key="1">
    <citation type="journal article" date="2019" name="Gigascience">
        <title>De novo genome assembly of the endangered Acer yangbiense, a plant species with extremely small populations endemic to Yunnan Province, China.</title>
        <authorList>
            <person name="Yang J."/>
            <person name="Wariss H.M."/>
            <person name="Tao L."/>
            <person name="Zhang R."/>
            <person name="Yun Q."/>
            <person name="Hollingsworth P."/>
            <person name="Dao Z."/>
            <person name="Luo G."/>
            <person name="Guo H."/>
            <person name="Ma Y."/>
            <person name="Sun W."/>
        </authorList>
    </citation>
    <scope>NUCLEOTIDE SEQUENCE [LARGE SCALE GENOMIC DNA]</scope>
    <source>
        <strain evidence="2">cv. br00</strain>
    </source>
</reference>
<dbReference type="AlphaFoldDB" id="A0A5N5N234"/>